<dbReference type="OrthoDB" id="272271at2759"/>
<dbReference type="Proteomes" id="UP000029964">
    <property type="component" value="Unassembled WGS sequence"/>
</dbReference>
<reference evidence="6" key="1">
    <citation type="journal article" date="2014" name="Genome Announc.">
        <title>Genome sequence and annotation of Acremonium chrysogenum, producer of the beta-lactam antibiotic cephalosporin C.</title>
        <authorList>
            <person name="Terfehr D."/>
            <person name="Dahlmann T.A."/>
            <person name="Specht T."/>
            <person name="Zadra I."/>
            <person name="Kuernsteiner H."/>
            <person name="Kueck U."/>
        </authorList>
    </citation>
    <scope>NUCLEOTIDE SEQUENCE [LARGE SCALE GENOMIC DNA]</scope>
    <source>
        <strain evidence="6">ATCC 11550 / CBS 779.69 / DSM 880 / IAM 14645 / JCM 23072 / IMI 49137</strain>
    </source>
</reference>
<dbReference type="PANTHER" id="PTHR10696:SF56">
    <property type="entry name" value="TAUD_TFDA-LIKE DOMAIN-CONTAINING PROTEIN"/>
    <property type="match status" value="1"/>
</dbReference>
<dbReference type="EMBL" id="JPKY01000030">
    <property type="protein sequence ID" value="KFH45544.1"/>
    <property type="molecule type" value="Genomic_DNA"/>
</dbReference>
<proteinExistence type="predicted"/>
<evidence type="ECO:0000259" key="4">
    <source>
        <dbReference type="Pfam" id="PF02668"/>
    </source>
</evidence>
<dbReference type="GO" id="GO:0016491">
    <property type="term" value="F:oxidoreductase activity"/>
    <property type="evidence" value="ECO:0007669"/>
    <property type="project" value="UniProtKB-KW"/>
</dbReference>
<keyword evidence="6" id="KW-1185">Reference proteome</keyword>
<dbReference type="HOGENOM" id="CLU_041041_2_1_1"/>
<dbReference type="InterPro" id="IPR042098">
    <property type="entry name" value="TauD-like_sf"/>
</dbReference>
<dbReference type="FunFam" id="3.60.130.10:FF:000009">
    <property type="entry name" value="Putative Taurine catabolism dioxygenase TauD"/>
    <property type="match status" value="1"/>
</dbReference>
<feature type="region of interest" description="Disordered" evidence="3">
    <location>
        <begin position="390"/>
        <end position="424"/>
    </location>
</feature>
<dbReference type="PANTHER" id="PTHR10696">
    <property type="entry name" value="GAMMA-BUTYROBETAINE HYDROXYLASE-RELATED"/>
    <property type="match status" value="1"/>
</dbReference>
<dbReference type="GO" id="GO:0017000">
    <property type="term" value="P:antibiotic biosynthetic process"/>
    <property type="evidence" value="ECO:0007669"/>
    <property type="project" value="UniProtKB-KW"/>
</dbReference>
<evidence type="ECO:0000313" key="6">
    <source>
        <dbReference type="Proteomes" id="UP000029964"/>
    </source>
</evidence>
<keyword evidence="1" id="KW-0560">Oxidoreductase</keyword>
<keyword evidence="2" id="KW-0045">Antibiotic biosynthesis</keyword>
<dbReference type="InterPro" id="IPR050411">
    <property type="entry name" value="AlphaKG_dependent_hydroxylases"/>
</dbReference>
<dbReference type="AlphaFoldDB" id="A0A086T862"/>
<dbReference type="InterPro" id="IPR003819">
    <property type="entry name" value="TauD/TfdA-like"/>
</dbReference>
<dbReference type="SUPFAM" id="SSF51197">
    <property type="entry name" value="Clavaminate synthase-like"/>
    <property type="match status" value="1"/>
</dbReference>
<evidence type="ECO:0000256" key="3">
    <source>
        <dbReference type="SAM" id="MobiDB-lite"/>
    </source>
</evidence>
<protein>
    <recommendedName>
        <fullName evidence="4">TauD/TfdA-like domain-containing protein</fullName>
    </recommendedName>
</protein>
<name>A0A086T862_HAPC1</name>
<dbReference type="STRING" id="857340.A0A086T862"/>
<organism evidence="5 6">
    <name type="scientific">Hapsidospora chrysogenum (strain ATCC 11550 / CBS 779.69 / DSM 880 / IAM 14645 / JCM 23072 / IMI 49137)</name>
    <name type="common">Acremonium chrysogenum</name>
    <dbReference type="NCBI Taxonomy" id="857340"/>
    <lineage>
        <taxon>Eukaryota</taxon>
        <taxon>Fungi</taxon>
        <taxon>Dikarya</taxon>
        <taxon>Ascomycota</taxon>
        <taxon>Pezizomycotina</taxon>
        <taxon>Sordariomycetes</taxon>
        <taxon>Hypocreomycetidae</taxon>
        <taxon>Hypocreales</taxon>
        <taxon>Bionectriaceae</taxon>
        <taxon>Hapsidospora</taxon>
    </lineage>
</organism>
<feature type="domain" description="TauD/TfdA-like" evidence="4">
    <location>
        <begin position="128"/>
        <end position="385"/>
    </location>
</feature>
<gene>
    <name evidence="5" type="ORF">ACRE_036230</name>
</gene>
<sequence>MAPGALVEDDGHPADAIAAGKFKNHEAPRSVFPDGIRTSGQHPPLYEVLKPYEEFPKEITGPTVWKKEDFENNPERWTHRFTEEELAELGATADRFIQSGTPLTGISKVGYIWTGLHLMARAYTYRQQDNFPLPKLSKLLADLREDLLNGKGFILFKGFPADAWGPHKTAVGYMGLGTYLGYFLSQNGRGHVLGHVKDVGDDPTQIDKVRIYRTTARQFFHADDGDLVGLLCVHRAAEGGESDIVSCHHVWNTLQREHPDVAELLTRPIWYFDRKGEVSEGQDPWTRQPVVYLENGGKGRLYTKWDPYYVRSLTRFSDQGRIPPLSDEQIHALEVLEATCRRLALHMVLEVGDIQFLSNAHLLHSRTEYKDFPPPAPRRHLLRLWLSTPEDEGGWALPMPDSKEKKRGGVQVNNTPPRAPLDAE</sequence>
<evidence type="ECO:0000256" key="1">
    <source>
        <dbReference type="ARBA" id="ARBA00023002"/>
    </source>
</evidence>
<comment type="caution">
    <text evidence="5">The sequence shown here is derived from an EMBL/GenBank/DDBJ whole genome shotgun (WGS) entry which is preliminary data.</text>
</comment>
<accession>A0A086T862</accession>
<dbReference type="Pfam" id="PF02668">
    <property type="entry name" value="TauD"/>
    <property type="match status" value="1"/>
</dbReference>
<dbReference type="Gene3D" id="3.60.130.10">
    <property type="entry name" value="Clavaminate synthase-like"/>
    <property type="match status" value="1"/>
</dbReference>
<evidence type="ECO:0000313" key="5">
    <source>
        <dbReference type="EMBL" id="KFH45544.1"/>
    </source>
</evidence>
<evidence type="ECO:0000256" key="2">
    <source>
        <dbReference type="ARBA" id="ARBA00023194"/>
    </source>
</evidence>